<feature type="transmembrane region" description="Helical" evidence="6">
    <location>
        <begin position="86"/>
        <end position="105"/>
    </location>
</feature>
<name>A0ABS2RHX4_9ACTN</name>
<evidence type="ECO:0000313" key="9">
    <source>
        <dbReference type="Proteomes" id="UP000704762"/>
    </source>
</evidence>
<keyword evidence="2 6" id="KW-0813">Transport</keyword>
<organism evidence="8 9">
    <name type="scientific">Microlunatus panaciterrae</name>
    <dbReference type="NCBI Taxonomy" id="400768"/>
    <lineage>
        <taxon>Bacteria</taxon>
        <taxon>Bacillati</taxon>
        <taxon>Actinomycetota</taxon>
        <taxon>Actinomycetes</taxon>
        <taxon>Propionibacteriales</taxon>
        <taxon>Propionibacteriaceae</taxon>
        <taxon>Microlunatus</taxon>
    </lineage>
</organism>
<dbReference type="InterPro" id="IPR035906">
    <property type="entry name" value="MetI-like_sf"/>
</dbReference>
<feature type="transmembrane region" description="Helical" evidence="6">
    <location>
        <begin position="20"/>
        <end position="46"/>
    </location>
</feature>
<evidence type="ECO:0000256" key="6">
    <source>
        <dbReference type="RuleBase" id="RU363032"/>
    </source>
</evidence>
<dbReference type="CDD" id="cd06261">
    <property type="entry name" value="TM_PBP2"/>
    <property type="match status" value="1"/>
</dbReference>
<evidence type="ECO:0000313" key="8">
    <source>
        <dbReference type="EMBL" id="MBM7798595.1"/>
    </source>
</evidence>
<protein>
    <submittedName>
        <fullName evidence="8">Osmoprotectant transport system permease protein</fullName>
    </submittedName>
</protein>
<keyword evidence="5 6" id="KW-0472">Membrane</keyword>
<dbReference type="PANTHER" id="PTHR30177">
    <property type="entry name" value="GLYCINE BETAINE/L-PROLINE TRANSPORT SYSTEM PERMEASE PROTEIN PROW"/>
    <property type="match status" value="1"/>
</dbReference>
<dbReference type="InterPro" id="IPR051204">
    <property type="entry name" value="ABC_transp_perm/SBD"/>
</dbReference>
<evidence type="ECO:0000256" key="3">
    <source>
        <dbReference type="ARBA" id="ARBA00022692"/>
    </source>
</evidence>
<keyword evidence="3 6" id="KW-0812">Transmembrane</keyword>
<dbReference type="SUPFAM" id="SSF161098">
    <property type="entry name" value="MetI-like"/>
    <property type="match status" value="1"/>
</dbReference>
<keyword evidence="4 6" id="KW-1133">Transmembrane helix</keyword>
<feature type="domain" description="ABC transmembrane type-1" evidence="7">
    <location>
        <begin position="20"/>
        <end position="205"/>
    </location>
</feature>
<feature type="transmembrane region" description="Helical" evidence="6">
    <location>
        <begin position="137"/>
        <end position="168"/>
    </location>
</feature>
<dbReference type="PANTHER" id="PTHR30177:SF4">
    <property type="entry name" value="OSMOPROTECTANT IMPORT PERMEASE PROTEIN OSMW"/>
    <property type="match status" value="1"/>
</dbReference>
<proteinExistence type="inferred from homology"/>
<keyword evidence="9" id="KW-1185">Reference proteome</keyword>
<dbReference type="RefSeq" id="WP_204917119.1">
    <property type="nucleotide sequence ID" value="NZ_BAAAQP010000002.1"/>
</dbReference>
<gene>
    <name evidence="8" type="ORF">JOE57_001516</name>
</gene>
<evidence type="ECO:0000256" key="4">
    <source>
        <dbReference type="ARBA" id="ARBA00022989"/>
    </source>
</evidence>
<comment type="caution">
    <text evidence="8">The sequence shown here is derived from an EMBL/GenBank/DDBJ whole genome shotgun (WGS) entry which is preliminary data.</text>
</comment>
<comment type="subcellular location">
    <subcellularLocation>
        <location evidence="6">Cell membrane</location>
        <topology evidence="6">Multi-pass membrane protein</topology>
    </subcellularLocation>
    <subcellularLocation>
        <location evidence="1">Membrane</location>
        <topology evidence="1">Multi-pass membrane protein</topology>
    </subcellularLocation>
</comment>
<dbReference type="Proteomes" id="UP000704762">
    <property type="component" value="Unassembled WGS sequence"/>
</dbReference>
<sequence>MKSLDWTWIQSNLSYIGDLLLQHAVLAILPVLAALVVALPIGYLVYRTGPVANGFLSVFGVIYSIPSLALFVALPVILGTQILDPLNIAVALAIYSAALLVRSVVDGLRSVPADVKQSATSVGFGAARRLLRVELPLAMPVIFAGLRVVTVSNIALVSVAAVVGGGALGQLFDRGFRNSFYTPIIVGLVLTLILALLADALILLIQRGALPWARGKRVA</sequence>
<feature type="transmembrane region" description="Helical" evidence="6">
    <location>
        <begin position="58"/>
        <end position="80"/>
    </location>
</feature>
<evidence type="ECO:0000256" key="5">
    <source>
        <dbReference type="ARBA" id="ARBA00023136"/>
    </source>
</evidence>
<dbReference type="InterPro" id="IPR000515">
    <property type="entry name" value="MetI-like"/>
</dbReference>
<evidence type="ECO:0000256" key="2">
    <source>
        <dbReference type="ARBA" id="ARBA00022448"/>
    </source>
</evidence>
<dbReference type="EMBL" id="JAFBCF010000001">
    <property type="protein sequence ID" value="MBM7798595.1"/>
    <property type="molecule type" value="Genomic_DNA"/>
</dbReference>
<accession>A0ABS2RHX4</accession>
<comment type="similarity">
    <text evidence="6">Belongs to the binding-protein-dependent transport system permease family.</text>
</comment>
<dbReference type="Pfam" id="PF00528">
    <property type="entry name" value="BPD_transp_1"/>
    <property type="match status" value="1"/>
</dbReference>
<dbReference type="Gene3D" id="1.10.3720.10">
    <property type="entry name" value="MetI-like"/>
    <property type="match status" value="1"/>
</dbReference>
<reference evidence="8 9" key="1">
    <citation type="submission" date="2021-01" db="EMBL/GenBank/DDBJ databases">
        <title>Sequencing the genomes of 1000 actinobacteria strains.</title>
        <authorList>
            <person name="Klenk H.-P."/>
        </authorList>
    </citation>
    <scope>NUCLEOTIDE SEQUENCE [LARGE SCALE GENOMIC DNA]</scope>
    <source>
        <strain evidence="8 9">DSM 18662</strain>
    </source>
</reference>
<dbReference type="PROSITE" id="PS50928">
    <property type="entry name" value="ABC_TM1"/>
    <property type="match status" value="1"/>
</dbReference>
<feature type="transmembrane region" description="Helical" evidence="6">
    <location>
        <begin position="180"/>
        <end position="205"/>
    </location>
</feature>
<evidence type="ECO:0000256" key="1">
    <source>
        <dbReference type="ARBA" id="ARBA00004141"/>
    </source>
</evidence>
<evidence type="ECO:0000259" key="7">
    <source>
        <dbReference type="PROSITE" id="PS50928"/>
    </source>
</evidence>